<feature type="compositionally biased region" description="Low complexity" evidence="9">
    <location>
        <begin position="549"/>
        <end position="563"/>
    </location>
</feature>
<dbReference type="GO" id="GO:0016567">
    <property type="term" value="P:protein ubiquitination"/>
    <property type="evidence" value="ECO:0007669"/>
    <property type="project" value="InterPro"/>
</dbReference>
<evidence type="ECO:0000256" key="1">
    <source>
        <dbReference type="ARBA" id="ARBA00001798"/>
    </source>
</evidence>
<feature type="region of interest" description="Disordered" evidence="9">
    <location>
        <begin position="1269"/>
        <end position="1318"/>
    </location>
</feature>
<dbReference type="GO" id="GO:0008270">
    <property type="term" value="F:zinc ion binding"/>
    <property type="evidence" value="ECO:0007669"/>
    <property type="project" value="UniProtKB-KW"/>
</dbReference>
<feature type="region of interest" description="Disordered" evidence="9">
    <location>
        <begin position="1006"/>
        <end position="1245"/>
    </location>
</feature>
<accession>A0A8H2XKE0</accession>
<evidence type="ECO:0000256" key="3">
    <source>
        <dbReference type="ARBA" id="ARBA00022679"/>
    </source>
</evidence>
<dbReference type="EC" id="2.3.2.31" evidence="2"/>
<dbReference type="SMART" id="SM00647">
    <property type="entry name" value="IBR"/>
    <property type="match status" value="2"/>
</dbReference>
<dbReference type="Pfam" id="PF01485">
    <property type="entry name" value="IBR"/>
    <property type="match status" value="1"/>
</dbReference>
<feature type="region of interest" description="Disordered" evidence="9">
    <location>
        <begin position="1654"/>
        <end position="1688"/>
    </location>
</feature>
<sequence>MSPRKKNTSKAGPLNQSNINNFFPAKSKHAPTPTRPKRLAQSSLAARPLRSKRSPDPEEVLDLTHSTSPVREAESPPSTKKRKLKATSPDQSPIRGAQKEPMVLGRSASPISHISQNEPGPSTNVQHRPVSPAPSQTGRSQTMLDFDPNEVVESSQTQYLHLRFTPSSQRVSQVDPGNVPAPVFTPVSTRTRHQSQKSSASQKILGPFNMTEESQSTIFIPSSQGEVSEPFTPKKRNWALLDQSGTDAQARSGAMPPDAHGSDAVNRVGTPKRQRPASAMPPPAHPTSTNTPAKNRGVTANPFTPRLSSPMYPSGRSDMIPSSQGEPSLEATELGTVESPPKPSKYPAVAAISPFLPSAAPFIQDTLDTRPRATTPILPISNINLDSPRTPHRVAQQAPPSSPTDLPSPGRLMSSMGFEAARAIENAPLPDKASSTLSNVERHTQTHAPLVPLVPEQGTNDHASKVADSATRGEGSPRRSRSSSQTVVPSSQPMHDSSPPPEYDLDPKRHSFNQRRLQSFNQPPAPEGFDSRFPSNSTRPYFTARTHHSPSSSSQSLPPSQSPIKGGQFDPNQSAAGIKGVFGMLGFGSEADSHEVQTGERQGGDEEEMETHIPVAYDLPPSSPPPQTPSRHDSRESSPDSYLVPVSGQKGKAKHRVGKTSIRDSPLVRAFEAAKKRSKTATPSVRRAAANVSQTASSPMRPIRPDDMDVDSSPFQGSRSSSMRPTPKTDKPRAGSGVPQSPSLTGRSRRTIQPKGNRNTQSIRPFMMAQRQKSVDHEIVESSDAEEMEIGVTLSPTFPTSTRATAGAKNSTEPTTPGRNRPLVRMSKELEDRDHAPSTPLREERLPSSVSPSPIRIHHSPPARSRHSSPLSENTQTQEETETPWESLRPSQSVSQVYERHLMEEAERESRLQMEQEQKAKVLVEETPDMPNGEAEEDRVESQQQEESPDQEPVRPVIISLDPHSPTNVPNEPPRPALPQPVSTPRTRRTAEEAHYIVTPTKVIRRTPARASSSRKSMTPSSMMGEDDPEEEYTELDPFGGEFDGYRPRQLNRRPRSIPIPYGAPHSGNLWLGGQNDVATGGTNANPPPTNTNNPRNTRNRNNASQTTQNNTLQQNPAGQPPPQGRNRNRNRNRNANANGNRNAQQTAGPSDTPNGQAGPSRGRGQNNRGPRSNASNADASNLTPDPITGELISKRAAKRRRAKARKAAGETTVTRPQQPRNPPRPPVVRSGAPVNRPTAASTTQPLSIAAATVSAPPVPSVPQVGRNPILASPQPQPIVTTTAQPNATTNTTNNGAALSTSRLSAHNETSGRTSPREDTLRRWRHFLNDTPQTVRSNPVASSSNPPVRLGAPARPAPVVPPVPLANRNVGLAPPARAGAAGAPPIIPPVSPNLVAFWDSDDENDPPIRARPVRNIRELVAPARVPAPLNPLRVPVRPVTNFLGTCRLHIALIRITCPHPTCRQNMEYSDVIRGTKTAKACQDRYESLLLRRTLEAEPNFVWCKNANCNWGQVHESGANAPIVICQVCRSRSCFTHNVPWHTGLTCAQYSAQNAHRERENAASEAYITQHAKQCPNSSCGRRIEKNDGCDHMTCRRPAGCGHEFCWVCLADYRPILRDGNHHHNPTCLHYAPIRPVTTLEDLLRQRQYVPIARPNIPVRPRLDAMPPRPPAPAPQPQPRPPPARAPAAPASGSFLGWVFGAAVAFIAGT</sequence>
<dbReference type="PANTHER" id="PTHR11685">
    <property type="entry name" value="RBR FAMILY RING FINGER AND IBR DOMAIN-CONTAINING"/>
    <property type="match status" value="1"/>
</dbReference>
<feature type="compositionally biased region" description="Basic and acidic residues" evidence="9">
    <location>
        <begin position="826"/>
        <end position="846"/>
    </location>
</feature>
<feature type="compositionally biased region" description="Basic and acidic residues" evidence="9">
    <location>
        <begin position="591"/>
        <end position="604"/>
    </location>
</feature>
<feature type="compositionally biased region" description="Low complexity" evidence="9">
    <location>
        <begin position="868"/>
        <end position="878"/>
    </location>
</feature>
<feature type="compositionally biased region" description="Polar residues" evidence="9">
    <location>
        <begin position="754"/>
        <end position="763"/>
    </location>
</feature>
<evidence type="ECO:0000256" key="7">
    <source>
        <dbReference type="ARBA" id="ARBA00022786"/>
    </source>
</evidence>
<feature type="compositionally biased region" description="Pro residues" evidence="9">
    <location>
        <begin position="1666"/>
        <end position="1684"/>
    </location>
</feature>
<evidence type="ECO:0000313" key="12">
    <source>
        <dbReference type="Proteomes" id="UP000663841"/>
    </source>
</evidence>
<feature type="compositionally biased region" description="Low complexity" evidence="9">
    <location>
        <begin position="1091"/>
        <end position="1118"/>
    </location>
</feature>
<keyword evidence="8" id="KW-0862">Zinc</keyword>
<feature type="compositionally biased region" description="Basic residues" evidence="9">
    <location>
        <begin position="856"/>
        <end position="867"/>
    </location>
</feature>
<protein>
    <recommendedName>
        <fullName evidence="2">RBR-type E3 ubiquitin transferase</fullName>
        <ecNumber evidence="2">2.3.2.31</ecNumber>
    </recommendedName>
</protein>
<dbReference type="Pfam" id="PF22191">
    <property type="entry name" value="IBR_1"/>
    <property type="match status" value="1"/>
</dbReference>
<feature type="compositionally biased region" description="Polar residues" evidence="9">
    <location>
        <begin position="1299"/>
        <end position="1314"/>
    </location>
</feature>
<dbReference type="CDD" id="cd20335">
    <property type="entry name" value="BRcat_RBR"/>
    <property type="match status" value="1"/>
</dbReference>
<name>A0A8H2XKE0_9AGAM</name>
<dbReference type="GO" id="GO:0061630">
    <property type="term" value="F:ubiquitin protein ligase activity"/>
    <property type="evidence" value="ECO:0007669"/>
    <property type="project" value="UniProtKB-EC"/>
</dbReference>
<feature type="region of interest" description="Disordered" evidence="9">
    <location>
        <begin position="378"/>
        <end position="990"/>
    </location>
</feature>
<dbReference type="PROSITE" id="PS51873">
    <property type="entry name" value="TRIAD"/>
    <property type="match status" value="1"/>
</dbReference>
<evidence type="ECO:0000256" key="5">
    <source>
        <dbReference type="ARBA" id="ARBA00022737"/>
    </source>
</evidence>
<evidence type="ECO:0000256" key="9">
    <source>
        <dbReference type="SAM" id="MobiDB-lite"/>
    </source>
</evidence>
<feature type="region of interest" description="Disordered" evidence="9">
    <location>
        <begin position="1"/>
        <end position="347"/>
    </location>
</feature>
<proteinExistence type="predicted"/>
<comment type="caution">
    <text evidence="11">The sequence shown here is derived from an EMBL/GenBank/DDBJ whole genome shotgun (WGS) entry which is preliminary data.</text>
</comment>
<dbReference type="InterPro" id="IPR044066">
    <property type="entry name" value="TRIAD_supradom"/>
</dbReference>
<feature type="compositionally biased region" description="Low complexity" evidence="9">
    <location>
        <begin position="1012"/>
        <end position="1024"/>
    </location>
</feature>
<keyword evidence="6" id="KW-0863">Zinc-finger</keyword>
<feature type="compositionally biased region" description="Basic residues" evidence="9">
    <location>
        <begin position="1196"/>
        <end position="1207"/>
    </location>
</feature>
<dbReference type="InterPro" id="IPR002867">
    <property type="entry name" value="IBR_dom"/>
</dbReference>
<evidence type="ECO:0000313" key="11">
    <source>
        <dbReference type="EMBL" id="CAE6428940.1"/>
    </source>
</evidence>
<evidence type="ECO:0000259" key="10">
    <source>
        <dbReference type="PROSITE" id="PS51873"/>
    </source>
</evidence>
<feature type="compositionally biased region" description="Low complexity" evidence="9">
    <location>
        <begin position="1134"/>
        <end position="1145"/>
    </location>
</feature>
<evidence type="ECO:0000256" key="6">
    <source>
        <dbReference type="ARBA" id="ARBA00022771"/>
    </source>
</evidence>
<dbReference type="InterPro" id="IPR031127">
    <property type="entry name" value="E3_UB_ligase_RBR"/>
</dbReference>
<keyword evidence="5" id="KW-0677">Repeat</keyword>
<keyword evidence="4" id="KW-0479">Metal-binding</keyword>
<dbReference type="EMBL" id="CAJMWW010000083">
    <property type="protein sequence ID" value="CAE6428940.1"/>
    <property type="molecule type" value="Genomic_DNA"/>
</dbReference>
<dbReference type="Gene3D" id="1.20.120.1750">
    <property type="match status" value="1"/>
</dbReference>
<feature type="compositionally biased region" description="Acidic residues" evidence="9">
    <location>
        <begin position="1025"/>
        <end position="1035"/>
    </location>
</feature>
<feature type="compositionally biased region" description="Low complexity" evidence="9">
    <location>
        <begin position="1281"/>
        <end position="1298"/>
    </location>
</feature>
<gene>
    <name evidence="11" type="ORF">RDB_LOCUS62724</name>
</gene>
<feature type="domain" description="RING-type" evidence="10">
    <location>
        <begin position="1417"/>
        <end position="1627"/>
    </location>
</feature>
<evidence type="ECO:0000256" key="4">
    <source>
        <dbReference type="ARBA" id="ARBA00022723"/>
    </source>
</evidence>
<reference evidence="11" key="1">
    <citation type="submission" date="2021-01" db="EMBL/GenBank/DDBJ databases">
        <authorList>
            <person name="Kaushik A."/>
        </authorList>
    </citation>
    <scope>NUCLEOTIDE SEQUENCE</scope>
    <source>
        <strain evidence="11">AG3-T5</strain>
    </source>
</reference>
<dbReference type="SUPFAM" id="SSF57850">
    <property type="entry name" value="RING/U-box"/>
    <property type="match status" value="2"/>
</dbReference>
<evidence type="ECO:0000256" key="2">
    <source>
        <dbReference type="ARBA" id="ARBA00012251"/>
    </source>
</evidence>
<comment type="catalytic activity">
    <reaction evidence="1">
        <text>[E2 ubiquitin-conjugating enzyme]-S-ubiquitinyl-L-cysteine + [acceptor protein]-L-lysine = [E2 ubiquitin-conjugating enzyme]-L-cysteine + [acceptor protein]-N(6)-ubiquitinyl-L-lysine.</text>
        <dbReference type="EC" id="2.3.2.31"/>
    </reaction>
</comment>
<feature type="compositionally biased region" description="Low complexity" evidence="9">
    <location>
        <begin position="482"/>
        <end position="493"/>
    </location>
</feature>
<feature type="compositionally biased region" description="Basic and acidic residues" evidence="9">
    <location>
        <begin position="898"/>
        <end position="924"/>
    </location>
</feature>
<feature type="compositionally biased region" description="Polar residues" evidence="9">
    <location>
        <begin position="713"/>
        <end position="724"/>
    </location>
</feature>
<feature type="compositionally biased region" description="Polar residues" evidence="9">
    <location>
        <begin position="794"/>
        <end position="818"/>
    </location>
</feature>
<feature type="compositionally biased region" description="Polar residues" evidence="9">
    <location>
        <begin position="109"/>
        <end position="126"/>
    </location>
</feature>
<keyword evidence="3" id="KW-0808">Transferase</keyword>
<keyword evidence="7" id="KW-0833">Ubl conjugation pathway</keyword>
<evidence type="ECO:0000256" key="8">
    <source>
        <dbReference type="ARBA" id="ARBA00022833"/>
    </source>
</evidence>
<organism evidence="11 12">
    <name type="scientific">Rhizoctonia solani</name>
    <dbReference type="NCBI Taxonomy" id="456999"/>
    <lineage>
        <taxon>Eukaryota</taxon>
        <taxon>Fungi</taxon>
        <taxon>Dikarya</taxon>
        <taxon>Basidiomycota</taxon>
        <taxon>Agaricomycotina</taxon>
        <taxon>Agaricomycetes</taxon>
        <taxon>Cantharellales</taxon>
        <taxon>Ceratobasidiaceae</taxon>
        <taxon>Rhizoctonia</taxon>
    </lineage>
</organism>
<feature type="compositionally biased region" description="Polar residues" evidence="9">
    <location>
        <begin position="211"/>
        <end position="226"/>
    </location>
</feature>
<feature type="compositionally biased region" description="Polar residues" evidence="9">
    <location>
        <begin position="1146"/>
        <end position="1184"/>
    </location>
</feature>
<dbReference type="Proteomes" id="UP000663841">
    <property type="component" value="Unassembled WGS sequence"/>
</dbReference>
<feature type="compositionally biased region" description="Polar residues" evidence="9">
    <location>
        <begin position="152"/>
        <end position="172"/>
    </location>
</feature>
<dbReference type="CDD" id="cd20336">
    <property type="entry name" value="Rcat_RBR"/>
    <property type="match status" value="1"/>
</dbReference>
<feature type="compositionally biased region" description="Polar residues" evidence="9">
    <location>
        <begin position="133"/>
        <end position="143"/>
    </location>
</feature>